<dbReference type="PANTHER" id="PTHR43802">
    <property type="entry name" value="ENOYL-COA HYDRATASE"/>
    <property type="match status" value="1"/>
</dbReference>
<evidence type="ECO:0000313" key="3">
    <source>
        <dbReference type="EMBL" id="CAL1269993.1"/>
    </source>
</evidence>
<organism evidence="3 4">
    <name type="scientific">Larinioides sclopetarius</name>
    <dbReference type="NCBI Taxonomy" id="280406"/>
    <lineage>
        <taxon>Eukaryota</taxon>
        <taxon>Metazoa</taxon>
        <taxon>Ecdysozoa</taxon>
        <taxon>Arthropoda</taxon>
        <taxon>Chelicerata</taxon>
        <taxon>Arachnida</taxon>
        <taxon>Araneae</taxon>
        <taxon>Araneomorphae</taxon>
        <taxon>Entelegynae</taxon>
        <taxon>Araneoidea</taxon>
        <taxon>Araneidae</taxon>
        <taxon>Larinioides</taxon>
    </lineage>
</organism>
<proteinExistence type="inferred from homology"/>
<dbReference type="Gene3D" id="1.10.287.2460">
    <property type="match status" value="1"/>
</dbReference>
<reference evidence="3 4" key="1">
    <citation type="submission" date="2024-04" db="EMBL/GenBank/DDBJ databases">
        <authorList>
            <person name="Rising A."/>
            <person name="Reimegard J."/>
            <person name="Sonavane S."/>
            <person name="Akerstrom W."/>
            <person name="Nylinder S."/>
            <person name="Hedman E."/>
            <person name="Kallberg Y."/>
        </authorList>
    </citation>
    <scope>NUCLEOTIDE SEQUENCE [LARGE SCALE GENOMIC DNA]</scope>
</reference>
<evidence type="ECO:0008006" key="5">
    <source>
        <dbReference type="Google" id="ProtNLM"/>
    </source>
</evidence>
<dbReference type="Gene3D" id="3.90.226.10">
    <property type="entry name" value="2-enoyl-CoA Hydratase, Chain A, domain 1"/>
    <property type="match status" value="1"/>
</dbReference>
<dbReference type="NCBIfam" id="NF006108">
    <property type="entry name" value="PRK08259.1"/>
    <property type="match status" value="1"/>
</dbReference>
<evidence type="ECO:0000256" key="1">
    <source>
        <dbReference type="ARBA" id="ARBA00005254"/>
    </source>
</evidence>
<comment type="caution">
    <text evidence="3">The sequence shown here is derived from an EMBL/GenBank/DDBJ whole genome shotgun (WGS) entry which is preliminary data.</text>
</comment>
<evidence type="ECO:0000256" key="2">
    <source>
        <dbReference type="RuleBase" id="RU003707"/>
    </source>
</evidence>
<dbReference type="GO" id="GO:0003824">
    <property type="term" value="F:catalytic activity"/>
    <property type="evidence" value="ECO:0007669"/>
    <property type="project" value="InterPro"/>
</dbReference>
<evidence type="ECO:0000313" key="4">
    <source>
        <dbReference type="Proteomes" id="UP001497382"/>
    </source>
</evidence>
<accession>A0AAV1ZHR5</accession>
<dbReference type="CDD" id="cd06558">
    <property type="entry name" value="crotonase-like"/>
    <property type="match status" value="1"/>
</dbReference>
<dbReference type="InterPro" id="IPR018376">
    <property type="entry name" value="Enoyl-CoA_hyd/isom_CS"/>
</dbReference>
<comment type="similarity">
    <text evidence="1 2">Belongs to the enoyl-CoA hydratase/isomerase family.</text>
</comment>
<keyword evidence="4" id="KW-1185">Reference proteome</keyword>
<dbReference type="SUPFAM" id="SSF52096">
    <property type="entry name" value="ClpP/crotonase"/>
    <property type="match status" value="1"/>
</dbReference>
<dbReference type="PANTHER" id="PTHR43802:SF1">
    <property type="entry name" value="IP11341P-RELATED"/>
    <property type="match status" value="1"/>
</dbReference>
<dbReference type="AlphaFoldDB" id="A0AAV1ZHR5"/>
<dbReference type="PROSITE" id="PS00166">
    <property type="entry name" value="ENOYL_COA_HYDRATASE"/>
    <property type="match status" value="1"/>
</dbReference>
<dbReference type="EMBL" id="CAXIEN010000045">
    <property type="protein sequence ID" value="CAL1269993.1"/>
    <property type="molecule type" value="Genomic_DNA"/>
</dbReference>
<gene>
    <name evidence="3" type="ORF">LARSCL_LOCUS5046</name>
</gene>
<dbReference type="Pfam" id="PF00378">
    <property type="entry name" value="ECH_1"/>
    <property type="match status" value="1"/>
</dbReference>
<name>A0AAV1ZHR5_9ARAC</name>
<dbReference type="InterPro" id="IPR001753">
    <property type="entry name" value="Enoyl-CoA_hydra/iso"/>
</dbReference>
<dbReference type="InterPro" id="IPR029045">
    <property type="entry name" value="ClpP/crotonase-like_dom_sf"/>
</dbReference>
<sequence>MSASMNVLLLNVLKPNVKFRQLLIRNLLPRRFSSSDSQLVLVTKRYPLYLVGINRPDKRNCVNHETALQLRKAFENFAEDSEARAAVLYGVGGTFCAGYDLQEVSTGNVKLSADVGPMGPTRMLLQKPVVAAIDGHAVAGGLELALWSDLRVMEETAVLGVFCRRFGVPLIDGGTVRLPKMIGLARALDLILTGRGVNGREAYEMGLVTKLCKKGEAFQQAIDLAQNLCDLPQDSLRVDRFATYKATFDAKSLEEALKMESKSAIAVMTEAIKGAKKFVKGQGRHGSKVEENES</sequence>
<protein>
    <recommendedName>
        <fullName evidence="5">Enoyl-CoA hydratase</fullName>
    </recommendedName>
</protein>
<dbReference type="Proteomes" id="UP001497382">
    <property type="component" value="Unassembled WGS sequence"/>
</dbReference>